<evidence type="ECO:0000313" key="1">
    <source>
        <dbReference type="EMBL" id="BDG01055.1"/>
    </source>
</evidence>
<proteinExistence type="predicted"/>
<accession>A0ABM7WNL5</accession>
<organism evidence="1 2">
    <name type="scientific">Anaeromyxobacter oryzae</name>
    <dbReference type="NCBI Taxonomy" id="2918170"/>
    <lineage>
        <taxon>Bacteria</taxon>
        <taxon>Pseudomonadati</taxon>
        <taxon>Myxococcota</taxon>
        <taxon>Myxococcia</taxon>
        <taxon>Myxococcales</taxon>
        <taxon>Cystobacterineae</taxon>
        <taxon>Anaeromyxobacteraceae</taxon>
        <taxon>Anaeromyxobacter</taxon>
    </lineage>
</organism>
<dbReference type="InterPro" id="IPR011751">
    <property type="entry name" value="Mxa_paralog_2265"/>
</dbReference>
<reference evidence="2" key="1">
    <citation type="journal article" date="2022" name="Int. J. Syst. Evol. Microbiol.">
        <title>Anaeromyxobacter oryzae sp. nov., Anaeromyxobacter diazotrophicus sp. nov. and Anaeromyxobacter paludicola sp. nov., isolated from paddy soils.</title>
        <authorList>
            <person name="Itoh H."/>
            <person name="Xu Z."/>
            <person name="Mise K."/>
            <person name="Masuda Y."/>
            <person name="Ushijima N."/>
            <person name="Hayakawa C."/>
            <person name="Shiratori Y."/>
            <person name="Senoo K."/>
        </authorList>
    </citation>
    <scope>NUCLEOTIDE SEQUENCE [LARGE SCALE GENOMIC DNA]</scope>
    <source>
        <strain evidence="2">Red232</strain>
    </source>
</reference>
<evidence type="ECO:0008006" key="3">
    <source>
        <dbReference type="Google" id="ProtNLM"/>
    </source>
</evidence>
<name>A0ABM7WNL5_9BACT</name>
<evidence type="ECO:0000313" key="2">
    <source>
        <dbReference type="Proteomes" id="UP001162891"/>
    </source>
</evidence>
<protein>
    <recommendedName>
        <fullName evidence="3">DUF2378 family protein</fullName>
    </recommendedName>
</protein>
<dbReference type="Proteomes" id="UP001162891">
    <property type="component" value="Chromosome"/>
</dbReference>
<dbReference type="NCBIfam" id="TIGR02265">
    <property type="entry name" value="Mxa_TIGR02265"/>
    <property type="match status" value="1"/>
</dbReference>
<gene>
    <name evidence="1" type="ORF">AMOR_00510</name>
</gene>
<dbReference type="RefSeq" id="WP_248357419.1">
    <property type="nucleotide sequence ID" value="NZ_AP025591.1"/>
</dbReference>
<dbReference type="Pfam" id="PF09536">
    <property type="entry name" value="DUF2378"/>
    <property type="match status" value="1"/>
</dbReference>
<sequence length="177" mass="18849">MDVRCFYGRFVNAILAYLAPRLGPDARAGLVAAGIDPDSPHDIYRASTFYAALPVLAAAVAPGADPDAAELALGREVPAAYAGSELGRGLVGYFAQLGVRATLLEAQTFFRTGGNFIQVRATPLGERCIRLHLRGTGGYPHFYRGVLEGAYHHSGETTVRAALVEHTADAATFDVTW</sequence>
<dbReference type="EMBL" id="AP025591">
    <property type="protein sequence ID" value="BDG01055.1"/>
    <property type="molecule type" value="Genomic_DNA"/>
</dbReference>
<keyword evidence="2" id="KW-1185">Reference proteome</keyword>